<keyword evidence="2" id="KW-0812">Transmembrane</keyword>
<proteinExistence type="predicted"/>
<keyword evidence="2" id="KW-0472">Membrane</keyword>
<feature type="transmembrane region" description="Helical" evidence="2">
    <location>
        <begin position="109"/>
        <end position="126"/>
    </location>
</feature>
<dbReference type="EMBL" id="LGRX02013853">
    <property type="protein sequence ID" value="KAK3265533.1"/>
    <property type="molecule type" value="Genomic_DNA"/>
</dbReference>
<organism evidence="3 4">
    <name type="scientific">Cymbomonas tetramitiformis</name>
    <dbReference type="NCBI Taxonomy" id="36881"/>
    <lineage>
        <taxon>Eukaryota</taxon>
        <taxon>Viridiplantae</taxon>
        <taxon>Chlorophyta</taxon>
        <taxon>Pyramimonadophyceae</taxon>
        <taxon>Pyramimonadales</taxon>
        <taxon>Pyramimonadaceae</taxon>
        <taxon>Cymbomonas</taxon>
    </lineage>
</organism>
<comment type="caution">
    <text evidence="3">The sequence shown here is derived from an EMBL/GenBank/DDBJ whole genome shotgun (WGS) entry which is preliminary data.</text>
</comment>
<protein>
    <submittedName>
        <fullName evidence="3">Uncharacterized protein</fullName>
    </submittedName>
</protein>
<dbReference type="AlphaFoldDB" id="A0AAE0KYI8"/>
<sequence>MASQEDNTEVSAQNGDVEMTTNDIYEGRQTTYDHTSTYDPTCGTVEVSDPADARTRSWFLWLWERVSKSSSVAVDEDREKVMRDQASSRIIMRRNALTWLTARQQKKDIIFSASIFLLMMMNYFFITCEQKQVRDAFALEYAVKHYMERIEYVEPEECEGNVIDDIKDYETLWLWLEQGYLPSLFPDPEWYNGDDFELEEQGYFLEYNRLIGGFKMVQSRVDACNCGDKSDLTRDEKTSCGCPAKFSSFYPVVYPPLNPETMSKEPFGPEWDPEKYEYNDEYGGFTVIIPPHRQLAELTLAELKVRLTAVIQHRACGR</sequence>
<reference evidence="3 4" key="1">
    <citation type="journal article" date="2015" name="Genome Biol. Evol.">
        <title>Comparative Genomics of a Bacterivorous Green Alga Reveals Evolutionary Causalities and Consequences of Phago-Mixotrophic Mode of Nutrition.</title>
        <authorList>
            <person name="Burns J.A."/>
            <person name="Paasch A."/>
            <person name="Narechania A."/>
            <person name="Kim E."/>
        </authorList>
    </citation>
    <scope>NUCLEOTIDE SEQUENCE [LARGE SCALE GENOMIC DNA]</scope>
    <source>
        <strain evidence="3 4">PLY_AMNH</strain>
    </source>
</reference>
<name>A0AAE0KYI8_9CHLO</name>
<gene>
    <name evidence="3" type="ORF">CYMTET_25789</name>
</gene>
<evidence type="ECO:0000256" key="2">
    <source>
        <dbReference type="SAM" id="Phobius"/>
    </source>
</evidence>
<evidence type="ECO:0000313" key="4">
    <source>
        <dbReference type="Proteomes" id="UP001190700"/>
    </source>
</evidence>
<evidence type="ECO:0000313" key="3">
    <source>
        <dbReference type="EMBL" id="KAK3265533.1"/>
    </source>
</evidence>
<keyword evidence="4" id="KW-1185">Reference proteome</keyword>
<dbReference type="Proteomes" id="UP001190700">
    <property type="component" value="Unassembled WGS sequence"/>
</dbReference>
<feature type="region of interest" description="Disordered" evidence="1">
    <location>
        <begin position="1"/>
        <end position="21"/>
    </location>
</feature>
<accession>A0AAE0KYI8</accession>
<evidence type="ECO:0000256" key="1">
    <source>
        <dbReference type="SAM" id="MobiDB-lite"/>
    </source>
</evidence>
<keyword evidence="2" id="KW-1133">Transmembrane helix</keyword>